<dbReference type="PANTHER" id="PTHR35186">
    <property type="entry name" value="ANK_REP_REGION DOMAIN-CONTAINING PROTEIN"/>
    <property type="match status" value="1"/>
</dbReference>
<dbReference type="PANTHER" id="PTHR35186:SF4">
    <property type="entry name" value="PRION-INHIBITION AND PROPAGATION HELO DOMAIN-CONTAINING PROTEIN"/>
    <property type="match status" value="1"/>
</dbReference>
<gene>
    <name evidence="2" type="ORF">KHLLAP_LOCUS5978</name>
</gene>
<name>A0AAI8VIF5_9PEZI</name>
<feature type="domain" description="DUF7580" evidence="1">
    <location>
        <begin position="392"/>
        <end position="573"/>
    </location>
</feature>
<reference evidence="2" key="1">
    <citation type="submission" date="2023-10" db="EMBL/GenBank/DDBJ databases">
        <authorList>
            <person name="Hackl T."/>
        </authorList>
    </citation>
    <scope>NUCLEOTIDE SEQUENCE</scope>
</reference>
<protein>
    <submittedName>
        <fullName evidence="2">Uu.00g129040.m01.CDS01</fullName>
    </submittedName>
</protein>
<proteinExistence type="predicted"/>
<dbReference type="InterPro" id="IPR056002">
    <property type="entry name" value="DUF7580"/>
</dbReference>
<dbReference type="Pfam" id="PF24476">
    <property type="entry name" value="DUF7580"/>
    <property type="match status" value="1"/>
</dbReference>
<sequence length="578" mass="64291">MSGLEVAGFVLGVLPIAIKALQGYKSFLSSFKTAQRDVNRLERDLETEWIRLQNTCEHLLVGVASTSMIDTMIQNPFGPEWKRYGDKLRLRLWRSSEKFETYVAEMSAATQELKEKLCIQQDGQIKLNDRSSMLRELKQHTVFTLRKKDYEGILSRIKNGNSVLQDLCRQDCGLESDRRQRSQARVTKLLRGLSKSIYNAVSSAMTCACAYTHIIGLELVPRDAVLVPGDTEEQVAKALNFHIVLNSAADDTASWLPTTRHWNSLGLRLADPGNKIGTPTHPISYHSVAAKPKKGIKWTSSFEKSATKGSSSATETLVKSFQTLTYLPTMTSPQLSKISDICQIVLGSQKKEAVGPYGYVLDAQRKFELCPPGDMSDFRDATTLRQVLVGSQPGLPPFDYPERIQLAFALSDSILNLYDTPWLAKSVRLDDIVFLFGDDTAAVSKYSPYRPFVTKGVLPRASQQPTQQAKSPSSLRPMNLTVLSLGALLIQIIIGEAIDELNVADDMDMNSIVSKREAGSRLEDRIMESDGSNYATAVKWCLESVYGVANLQNDSFCQNFYEAVVSRLEEDVNLLGTD</sequence>
<dbReference type="EMBL" id="CAUWAG010000007">
    <property type="protein sequence ID" value="CAJ2505510.1"/>
    <property type="molecule type" value="Genomic_DNA"/>
</dbReference>
<comment type="caution">
    <text evidence="2">The sequence shown here is derived from an EMBL/GenBank/DDBJ whole genome shotgun (WGS) entry which is preliminary data.</text>
</comment>
<evidence type="ECO:0000313" key="2">
    <source>
        <dbReference type="EMBL" id="CAJ2505510.1"/>
    </source>
</evidence>
<keyword evidence="3" id="KW-1185">Reference proteome</keyword>
<dbReference type="AlphaFoldDB" id="A0AAI8VIF5"/>
<evidence type="ECO:0000259" key="1">
    <source>
        <dbReference type="Pfam" id="PF24476"/>
    </source>
</evidence>
<dbReference type="Proteomes" id="UP001295740">
    <property type="component" value="Unassembled WGS sequence"/>
</dbReference>
<organism evidence="2 3">
    <name type="scientific">Anthostomella pinea</name>
    <dbReference type="NCBI Taxonomy" id="933095"/>
    <lineage>
        <taxon>Eukaryota</taxon>
        <taxon>Fungi</taxon>
        <taxon>Dikarya</taxon>
        <taxon>Ascomycota</taxon>
        <taxon>Pezizomycotina</taxon>
        <taxon>Sordariomycetes</taxon>
        <taxon>Xylariomycetidae</taxon>
        <taxon>Xylariales</taxon>
        <taxon>Xylariaceae</taxon>
        <taxon>Anthostomella</taxon>
    </lineage>
</organism>
<accession>A0AAI8VIF5</accession>
<evidence type="ECO:0000313" key="3">
    <source>
        <dbReference type="Proteomes" id="UP001295740"/>
    </source>
</evidence>